<feature type="compositionally biased region" description="Basic and acidic residues" evidence="1">
    <location>
        <begin position="119"/>
        <end position="134"/>
    </location>
</feature>
<dbReference type="PANTHER" id="PTHR34769:SF1">
    <property type="entry name" value="RNA POLYMERASE I AND III SUBUNIT D"/>
    <property type="match status" value="1"/>
</dbReference>
<dbReference type="Proteomes" id="UP000095284">
    <property type="component" value="Unplaced"/>
</dbReference>
<accession>A0A1I7S3S4</accession>
<feature type="region of interest" description="Disordered" evidence="1">
    <location>
        <begin position="1"/>
        <end position="88"/>
    </location>
</feature>
<dbReference type="eggNOG" id="ENOG502SFFY">
    <property type="taxonomic scope" value="Eukaryota"/>
</dbReference>
<protein>
    <submittedName>
        <fullName evidence="2">(pine wood nematode) hypothetical protein</fullName>
    </submittedName>
</protein>
<feature type="region of interest" description="Disordered" evidence="1">
    <location>
        <begin position="103"/>
        <end position="134"/>
    </location>
</feature>
<keyword evidence="5" id="KW-1185">Reference proteome</keyword>
<dbReference type="OrthoDB" id="6352295at2759"/>
<dbReference type="PANTHER" id="PTHR34769">
    <property type="entry name" value="RCG42593, ISOFORM CRA_A"/>
    <property type="match status" value="1"/>
</dbReference>
<organism evidence="4 6">
    <name type="scientific">Bursaphelenchus xylophilus</name>
    <name type="common">Pinewood nematode worm</name>
    <name type="synonym">Aphelenchoides xylophilus</name>
    <dbReference type="NCBI Taxonomy" id="6326"/>
    <lineage>
        <taxon>Eukaryota</taxon>
        <taxon>Metazoa</taxon>
        <taxon>Ecdysozoa</taxon>
        <taxon>Nematoda</taxon>
        <taxon>Chromadorea</taxon>
        <taxon>Rhabditida</taxon>
        <taxon>Tylenchina</taxon>
        <taxon>Tylenchomorpha</taxon>
        <taxon>Aphelenchoidea</taxon>
        <taxon>Aphelenchoididae</taxon>
        <taxon>Bursaphelenchus</taxon>
    </lineage>
</organism>
<feature type="compositionally biased region" description="Basic and acidic residues" evidence="1">
    <location>
        <begin position="51"/>
        <end position="60"/>
    </location>
</feature>
<evidence type="ECO:0000256" key="1">
    <source>
        <dbReference type="SAM" id="MobiDB-lite"/>
    </source>
</evidence>
<reference evidence="3" key="2">
    <citation type="submission" date="2020-08" db="EMBL/GenBank/DDBJ databases">
        <authorList>
            <person name="Kikuchi T."/>
        </authorList>
    </citation>
    <scope>NUCLEOTIDE SEQUENCE</scope>
    <source>
        <strain evidence="2">Ka4C1</strain>
    </source>
</reference>
<dbReference type="Proteomes" id="UP000582659">
    <property type="component" value="Unassembled WGS sequence"/>
</dbReference>
<evidence type="ECO:0000313" key="3">
    <source>
        <dbReference type="EMBL" id="CAG9116495.1"/>
    </source>
</evidence>
<dbReference type="EMBL" id="CAJFCV020000004">
    <property type="protein sequence ID" value="CAG9116495.1"/>
    <property type="molecule type" value="Genomic_DNA"/>
</dbReference>
<feature type="compositionally biased region" description="Basic and acidic residues" evidence="1">
    <location>
        <begin position="25"/>
        <end position="35"/>
    </location>
</feature>
<dbReference type="AlphaFoldDB" id="A0A1I7S3S4"/>
<sequence length="134" mass="15169">MTENSAANKTSEMAKRMFSSARKRKLEETTEKEINQKAGTSDSNDNSADAKTTERDELLRQKAKQALLRESARGKQRAERMGSEGWIRPTSLNTNKIFLNRMVQSTLSKSLQRPQPSTKHTDKSHNDLNKSTKS</sequence>
<reference evidence="6" key="1">
    <citation type="submission" date="2016-11" db="UniProtKB">
        <authorList>
            <consortium name="WormBaseParasite"/>
        </authorList>
    </citation>
    <scope>IDENTIFICATION</scope>
</reference>
<evidence type="ECO:0000313" key="2">
    <source>
        <dbReference type="EMBL" id="CAD5226913.1"/>
    </source>
</evidence>
<feature type="compositionally biased region" description="Polar residues" evidence="1">
    <location>
        <begin position="37"/>
        <end position="50"/>
    </location>
</feature>
<name>A0A1I7S3S4_BURXY</name>
<evidence type="ECO:0000313" key="4">
    <source>
        <dbReference type="Proteomes" id="UP000095284"/>
    </source>
</evidence>
<feature type="compositionally biased region" description="Basic and acidic residues" evidence="1">
    <location>
        <begin position="70"/>
        <end position="82"/>
    </location>
</feature>
<dbReference type="EMBL" id="CAJFDI010000004">
    <property type="protein sequence ID" value="CAD5226913.1"/>
    <property type="molecule type" value="Genomic_DNA"/>
</dbReference>
<proteinExistence type="predicted"/>
<feature type="compositionally biased region" description="Polar residues" evidence="1">
    <location>
        <begin position="1"/>
        <end position="11"/>
    </location>
</feature>
<dbReference type="InterPro" id="IPR038948">
    <property type="entry name" value="POLR1D-like"/>
</dbReference>
<dbReference type="WBParaSite" id="BXY_0765500.1">
    <property type="protein sequence ID" value="BXY_0765500.1"/>
    <property type="gene ID" value="BXY_0765500"/>
</dbReference>
<gene>
    <name evidence="2" type="ORF">BXYJ_LOCUS9458</name>
</gene>
<evidence type="ECO:0000313" key="6">
    <source>
        <dbReference type="WBParaSite" id="BXY_0765500.1"/>
    </source>
</evidence>
<dbReference type="Proteomes" id="UP000659654">
    <property type="component" value="Unassembled WGS sequence"/>
</dbReference>
<feature type="compositionally biased region" description="Polar residues" evidence="1">
    <location>
        <begin position="103"/>
        <end position="118"/>
    </location>
</feature>
<evidence type="ECO:0000313" key="5">
    <source>
        <dbReference type="Proteomes" id="UP000659654"/>
    </source>
</evidence>